<keyword evidence="3" id="KW-1185">Reference proteome</keyword>
<name>A0A136A546_9ALTE</name>
<sequence length="244" mass="26853">MHTTNPPTYQISHPVVFLPGTLCDERVFMPCWRYLDIPYQAYVPLQWADDLEQMLALSHDRLDYFDKPVHVVGFSMGGYIAALLALATPHKIASLTLLASSGQALPSDELSQRKMLLAAIKQAKFKGMSDKQIATMLHVNNSGDKGIISIIRDMEQDLGMPVLASQMAATSERKNVLPQLAKCQFPVHFVAGAQDHLVSAAQLNEAQEQIPASTVKLIADAGHMLSLEQPLILAEYLYGLIENA</sequence>
<dbReference type="GO" id="GO:0046464">
    <property type="term" value="P:acylglycerol catabolic process"/>
    <property type="evidence" value="ECO:0007669"/>
    <property type="project" value="TreeGrafter"/>
</dbReference>
<reference evidence="3" key="1">
    <citation type="submission" date="2016-02" db="EMBL/GenBank/DDBJ databases">
        <authorList>
            <person name="Schultz-Johansen M."/>
            <person name="Glaring M.A."/>
            <person name="Bech P.K."/>
            <person name="Stougaard P."/>
        </authorList>
    </citation>
    <scope>NUCLEOTIDE SEQUENCE [LARGE SCALE GENOMIC DNA]</scope>
    <source>
        <strain evidence="3">S66</strain>
    </source>
</reference>
<evidence type="ECO:0000259" key="1">
    <source>
        <dbReference type="Pfam" id="PF00561"/>
    </source>
</evidence>
<dbReference type="Pfam" id="PF00561">
    <property type="entry name" value="Abhydrolase_1"/>
    <property type="match status" value="1"/>
</dbReference>
<dbReference type="STRING" id="1799789.AX660_10275"/>
<dbReference type="GO" id="GO:0047372">
    <property type="term" value="F:monoacylglycerol lipase activity"/>
    <property type="evidence" value="ECO:0007669"/>
    <property type="project" value="TreeGrafter"/>
</dbReference>
<dbReference type="Proteomes" id="UP000070299">
    <property type="component" value="Unassembled WGS sequence"/>
</dbReference>
<comment type="caution">
    <text evidence="2">The sequence shown here is derived from an EMBL/GenBank/DDBJ whole genome shotgun (WGS) entry which is preliminary data.</text>
</comment>
<dbReference type="OrthoDB" id="2086224at2"/>
<accession>A0A136A546</accession>
<dbReference type="EMBL" id="LSNE01000003">
    <property type="protein sequence ID" value="KXI30353.1"/>
    <property type="molecule type" value="Genomic_DNA"/>
</dbReference>
<dbReference type="AlphaFoldDB" id="A0A136A546"/>
<dbReference type="InterPro" id="IPR000073">
    <property type="entry name" value="AB_hydrolase_1"/>
</dbReference>
<proteinExistence type="predicted"/>
<evidence type="ECO:0000313" key="2">
    <source>
        <dbReference type="EMBL" id="KXI30353.1"/>
    </source>
</evidence>
<dbReference type="PANTHER" id="PTHR43798">
    <property type="entry name" value="MONOACYLGLYCEROL LIPASE"/>
    <property type="match status" value="1"/>
</dbReference>
<gene>
    <name evidence="2" type="ORF">AX660_10275</name>
</gene>
<dbReference type="GO" id="GO:0016020">
    <property type="term" value="C:membrane"/>
    <property type="evidence" value="ECO:0007669"/>
    <property type="project" value="TreeGrafter"/>
</dbReference>
<organism evidence="2 3">
    <name type="scientific">Paraglaciecola hydrolytica</name>
    <dbReference type="NCBI Taxonomy" id="1799789"/>
    <lineage>
        <taxon>Bacteria</taxon>
        <taxon>Pseudomonadati</taxon>
        <taxon>Pseudomonadota</taxon>
        <taxon>Gammaproteobacteria</taxon>
        <taxon>Alteromonadales</taxon>
        <taxon>Alteromonadaceae</taxon>
        <taxon>Paraglaciecola</taxon>
    </lineage>
</organism>
<dbReference type="SUPFAM" id="SSF53474">
    <property type="entry name" value="alpha/beta-Hydrolases"/>
    <property type="match status" value="1"/>
</dbReference>
<dbReference type="InterPro" id="IPR029058">
    <property type="entry name" value="AB_hydrolase_fold"/>
</dbReference>
<feature type="domain" description="AB hydrolase-1" evidence="1">
    <location>
        <begin position="66"/>
        <end position="229"/>
    </location>
</feature>
<protein>
    <submittedName>
        <fullName evidence="2">Alpha/beta hydrolase</fullName>
    </submittedName>
</protein>
<keyword evidence="2" id="KW-0378">Hydrolase</keyword>
<dbReference type="InterPro" id="IPR050266">
    <property type="entry name" value="AB_hydrolase_sf"/>
</dbReference>
<dbReference type="Gene3D" id="3.40.50.1820">
    <property type="entry name" value="alpha/beta hydrolase"/>
    <property type="match status" value="1"/>
</dbReference>
<dbReference type="PANTHER" id="PTHR43798:SF33">
    <property type="entry name" value="HYDROLASE, PUTATIVE (AFU_ORTHOLOGUE AFUA_2G14860)-RELATED"/>
    <property type="match status" value="1"/>
</dbReference>
<evidence type="ECO:0000313" key="3">
    <source>
        <dbReference type="Proteomes" id="UP000070299"/>
    </source>
</evidence>